<sequence>MSEAKFRLMHTMLRVKDLEKSIDFYTRLLGMKLLRRNEFPDGKFTLAFVGYGPEQDNAVIELTYNWDKPEGYQLGTAYGHIALGVRDIYGICKELEANGANVPRKPGPMMHGTTNIAFVEDPDGYKIELIDLDTMVWG</sequence>
<evidence type="ECO:0000313" key="12">
    <source>
        <dbReference type="Proteomes" id="UP000262379"/>
    </source>
</evidence>
<comment type="caution">
    <text evidence="11">The sequence shown here is derived from an EMBL/GenBank/DDBJ whole genome shotgun (WGS) entry which is preliminary data.</text>
</comment>
<reference evidence="12" key="1">
    <citation type="submission" date="2018-08" db="EMBL/GenBank/DDBJ databases">
        <authorList>
            <person name="Im W.T."/>
        </authorList>
    </citation>
    <scope>NUCLEOTIDE SEQUENCE [LARGE SCALE GENOMIC DNA]</scope>
    <source>
        <strain evidence="12">LA-28</strain>
    </source>
</reference>
<dbReference type="Gene3D" id="3.10.180.10">
    <property type="entry name" value="2,3-Dihydroxybiphenyl 1,2-Dioxygenase, domain 1"/>
    <property type="match status" value="1"/>
</dbReference>
<dbReference type="InterPro" id="IPR037523">
    <property type="entry name" value="VOC_core"/>
</dbReference>
<gene>
    <name evidence="11" type="primary">gloA</name>
    <name evidence="11" type="ORF">DY251_20180</name>
</gene>
<dbReference type="Proteomes" id="UP000262379">
    <property type="component" value="Unassembled WGS sequence"/>
</dbReference>
<dbReference type="EMBL" id="QURN01000024">
    <property type="protein sequence ID" value="RFC63878.1"/>
    <property type="molecule type" value="Genomic_DNA"/>
</dbReference>
<keyword evidence="12" id="KW-1185">Reference proteome</keyword>
<dbReference type="GO" id="GO:0019243">
    <property type="term" value="P:methylglyoxal catabolic process to D-lactate via S-lactoyl-glutathione"/>
    <property type="evidence" value="ECO:0007669"/>
    <property type="project" value="TreeGrafter"/>
</dbReference>
<evidence type="ECO:0000256" key="1">
    <source>
        <dbReference type="ARBA" id="ARBA00005008"/>
    </source>
</evidence>
<evidence type="ECO:0000256" key="6">
    <source>
        <dbReference type="ARBA" id="ARBA00048273"/>
    </source>
</evidence>
<dbReference type="NCBIfam" id="TIGR00068">
    <property type="entry name" value="glyox_I"/>
    <property type="match status" value="1"/>
</dbReference>
<dbReference type="GO" id="GO:0004462">
    <property type="term" value="F:lactoylglutathione lyase activity"/>
    <property type="evidence" value="ECO:0007669"/>
    <property type="project" value="UniProtKB-UniRule"/>
</dbReference>
<comment type="similarity">
    <text evidence="2 9">Belongs to the glyoxalase I family.</text>
</comment>
<organism evidence="11 12">
    <name type="scientific">Mesorhizobium denitrificans</name>
    <dbReference type="NCBI Taxonomy" id="2294114"/>
    <lineage>
        <taxon>Bacteria</taxon>
        <taxon>Pseudomonadati</taxon>
        <taxon>Pseudomonadota</taxon>
        <taxon>Alphaproteobacteria</taxon>
        <taxon>Hyphomicrobiales</taxon>
        <taxon>Phyllobacteriaceae</taxon>
        <taxon>Mesorhizobium</taxon>
    </lineage>
</organism>
<dbReference type="PANTHER" id="PTHR46036:SF5">
    <property type="entry name" value="LACTOYLGLUTATHIONE LYASE"/>
    <property type="match status" value="1"/>
</dbReference>
<feature type="active site" description="Proton donor/acceptor" evidence="7">
    <location>
        <position position="128"/>
    </location>
</feature>
<dbReference type="EC" id="4.4.1.5" evidence="3 9"/>
<keyword evidence="5 9" id="KW-0456">Lyase</keyword>
<feature type="binding site" evidence="8">
    <location>
        <position position="61"/>
    </location>
    <ligand>
        <name>Zn(2+)</name>
        <dbReference type="ChEBI" id="CHEBI:29105"/>
        <note>ligand shared between dimeric partners</note>
    </ligand>
</feature>
<evidence type="ECO:0000259" key="10">
    <source>
        <dbReference type="PROSITE" id="PS51819"/>
    </source>
</evidence>
<dbReference type="Pfam" id="PF00903">
    <property type="entry name" value="Glyoxalase"/>
    <property type="match status" value="1"/>
</dbReference>
<evidence type="ECO:0000256" key="8">
    <source>
        <dbReference type="PIRSR" id="PIRSR604361-3"/>
    </source>
</evidence>
<comment type="pathway">
    <text evidence="1 9">Secondary metabolite metabolism; methylglyoxal degradation; (R)-lactate from methylglyoxal: step 1/2.</text>
</comment>
<proteinExistence type="inferred from homology"/>
<dbReference type="GO" id="GO:0046872">
    <property type="term" value="F:metal ion binding"/>
    <property type="evidence" value="ECO:0007669"/>
    <property type="project" value="UniProtKB-UniRule"/>
</dbReference>
<dbReference type="InterPro" id="IPR004360">
    <property type="entry name" value="Glyas_Fos-R_dOase_dom"/>
</dbReference>
<feature type="binding site" evidence="8">
    <location>
        <position position="128"/>
    </location>
    <ligand>
        <name>Zn(2+)</name>
        <dbReference type="ChEBI" id="CHEBI:29105"/>
        <note>ligand shared between dimeric partners</note>
    </ligand>
</feature>
<dbReference type="SUPFAM" id="SSF54593">
    <property type="entry name" value="Glyoxalase/Bleomycin resistance protein/Dihydroxybiphenyl dioxygenase"/>
    <property type="match status" value="1"/>
</dbReference>
<accession>A0A371X3R6</accession>
<comment type="cofactor">
    <cofactor evidence="9">
        <name>Ni(2+)</name>
        <dbReference type="ChEBI" id="CHEBI:49786"/>
    </cofactor>
    <text evidence="9">Binds 1 nickel ion per subunit.</text>
</comment>
<dbReference type="PROSITE" id="PS00935">
    <property type="entry name" value="GLYOXALASE_I_2"/>
    <property type="match status" value="1"/>
</dbReference>
<keyword evidence="4 8" id="KW-0479">Metal-binding</keyword>
<dbReference type="PANTHER" id="PTHR46036">
    <property type="entry name" value="LACTOYLGLUTATHIONE LYASE"/>
    <property type="match status" value="1"/>
</dbReference>
<name>A0A371X3R6_9HYPH</name>
<dbReference type="InterPro" id="IPR029068">
    <property type="entry name" value="Glyas_Bleomycin-R_OHBP_Dase"/>
</dbReference>
<feature type="binding site" evidence="8">
    <location>
        <position position="80"/>
    </location>
    <ligand>
        <name>Zn(2+)</name>
        <dbReference type="ChEBI" id="CHEBI:29105"/>
        <note>ligand shared between dimeric partners</note>
    </ligand>
</feature>
<evidence type="ECO:0000256" key="2">
    <source>
        <dbReference type="ARBA" id="ARBA00010363"/>
    </source>
</evidence>
<feature type="domain" description="VOC" evidence="10">
    <location>
        <begin position="7"/>
        <end position="132"/>
    </location>
</feature>
<evidence type="ECO:0000256" key="7">
    <source>
        <dbReference type="PIRSR" id="PIRSR604361-1"/>
    </source>
</evidence>
<evidence type="ECO:0000256" key="4">
    <source>
        <dbReference type="ARBA" id="ARBA00022723"/>
    </source>
</evidence>
<dbReference type="InterPro" id="IPR004361">
    <property type="entry name" value="Glyoxalase_1"/>
</dbReference>
<protein>
    <recommendedName>
        <fullName evidence="3 9">Lactoylglutathione lyase</fullName>
        <ecNumber evidence="3 9">4.4.1.5</ecNumber>
    </recommendedName>
    <alternativeName>
        <fullName evidence="9">Glyoxalase I</fullName>
    </alternativeName>
</protein>
<keyword evidence="9" id="KW-0533">Nickel</keyword>
<evidence type="ECO:0000313" key="11">
    <source>
        <dbReference type="EMBL" id="RFC63878.1"/>
    </source>
</evidence>
<evidence type="ECO:0000256" key="9">
    <source>
        <dbReference type="RuleBase" id="RU361179"/>
    </source>
</evidence>
<keyword evidence="8" id="KW-0862">Zinc</keyword>
<dbReference type="PROSITE" id="PS00934">
    <property type="entry name" value="GLYOXALASE_I_1"/>
    <property type="match status" value="1"/>
</dbReference>
<comment type="function">
    <text evidence="9">Catalyzes the conversion of hemimercaptal, formed from methylglyoxal and glutathione, to S-lactoylglutathione.</text>
</comment>
<dbReference type="PROSITE" id="PS51819">
    <property type="entry name" value="VOC"/>
    <property type="match status" value="1"/>
</dbReference>
<dbReference type="InterPro" id="IPR018146">
    <property type="entry name" value="Glyoxalase_1_CS"/>
</dbReference>
<evidence type="ECO:0000256" key="5">
    <source>
        <dbReference type="ARBA" id="ARBA00023239"/>
    </source>
</evidence>
<dbReference type="GO" id="GO:0005737">
    <property type="term" value="C:cytoplasm"/>
    <property type="evidence" value="ECO:0007669"/>
    <property type="project" value="TreeGrafter"/>
</dbReference>
<comment type="catalytic activity">
    <reaction evidence="6 9">
        <text>(R)-S-lactoylglutathione = methylglyoxal + glutathione</text>
        <dbReference type="Rhea" id="RHEA:19069"/>
        <dbReference type="ChEBI" id="CHEBI:17158"/>
        <dbReference type="ChEBI" id="CHEBI:57474"/>
        <dbReference type="ChEBI" id="CHEBI:57925"/>
        <dbReference type="EC" id="4.4.1.5"/>
    </reaction>
</comment>
<dbReference type="RefSeq" id="WP_116625709.1">
    <property type="nucleotide sequence ID" value="NZ_QURN01000024.1"/>
</dbReference>
<evidence type="ECO:0000256" key="3">
    <source>
        <dbReference type="ARBA" id="ARBA00012081"/>
    </source>
</evidence>
<dbReference type="CDD" id="cd16358">
    <property type="entry name" value="GlxI_Ni"/>
    <property type="match status" value="1"/>
</dbReference>
<dbReference type="AlphaFoldDB" id="A0A371X3R6"/>
<comment type="cofactor">
    <cofactor evidence="8">
        <name>Zn(2+)</name>
        <dbReference type="ChEBI" id="CHEBI:29105"/>
    </cofactor>
    <text evidence="8">Binds 1 zinc ion per subunit. In the homodimer, two zinc ions are bound between subunits.</text>
</comment>
<dbReference type="UniPathway" id="UPA00619">
    <property type="reaction ID" value="UER00675"/>
</dbReference>